<gene>
    <name evidence="2" type="ORF">CI1B_23730</name>
</gene>
<comment type="caution">
    <text evidence="2">The sequence shown here is derived from an EMBL/GenBank/DDBJ whole genome shotgun (WGS) entry which is preliminary data.</text>
</comment>
<feature type="domain" description="Predicted pPIWI-associating nuclease group 2" evidence="1">
    <location>
        <begin position="2"/>
        <end position="40"/>
    </location>
</feature>
<dbReference type="InterPro" id="IPR041584">
    <property type="entry name" value="Put_pPIWI_pnuc_2"/>
</dbReference>
<evidence type="ECO:0000259" key="1">
    <source>
        <dbReference type="Pfam" id="PF18166"/>
    </source>
</evidence>
<proteinExistence type="predicted"/>
<dbReference type="AlphaFoldDB" id="A0A508T742"/>
<dbReference type="Proteomes" id="UP000328092">
    <property type="component" value="Unassembled WGS sequence"/>
</dbReference>
<dbReference type="Pfam" id="PF18166">
    <property type="entry name" value="pP_pnuc_2"/>
    <property type="match status" value="1"/>
</dbReference>
<evidence type="ECO:0000313" key="3">
    <source>
        <dbReference type="Proteomes" id="UP000328092"/>
    </source>
</evidence>
<keyword evidence="3" id="KW-1185">Reference proteome</keyword>
<name>A0A508T742_9BRAD</name>
<dbReference type="EMBL" id="CAADFC020000008">
    <property type="protein sequence ID" value="VIO68818.1"/>
    <property type="molecule type" value="Genomic_DNA"/>
</dbReference>
<evidence type="ECO:0000313" key="2">
    <source>
        <dbReference type="EMBL" id="VIO68818.1"/>
    </source>
</evidence>
<sequence>MGAVISDSYPYKARMKSKVRSRSEIIKDTVAVSVDNRSFYE</sequence>
<protein>
    <recommendedName>
        <fullName evidence="1">Predicted pPIWI-associating nuclease group 2 domain-containing protein</fullName>
    </recommendedName>
</protein>
<accession>A0A508T742</accession>
<reference evidence="2" key="1">
    <citation type="submission" date="2019-02" db="EMBL/GenBank/DDBJ databases">
        <authorList>
            <person name="Pothier F.J."/>
        </authorList>
    </citation>
    <scope>NUCLEOTIDE SEQUENCE</scope>
    <source>
        <strain evidence="2">CI-1B</strain>
    </source>
</reference>
<organism evidence="2 3">
    <name type="scientific">Bradyrhizobium ivorense</name>
    <dbReference type="NCBI Taxonomy" id="2511166"/>
    <lineage>
        <taxon>Bacteria</taxon>
        <taxon>Pseudomonadati</taxon>
        <taxon>Pseudomonadota</taxon>
        <taxon>Alphaproteobacteria</taxon>
        <taxon>Hyphomicrobiales</taxon>
        <taxon>Nitrobacteraceae</taxon>
        <taxon>Bradyrhizobium</taxon>
    </lineage>
</organism>